<sequence>MRIATIILAAGSSSRLGGEPKQLLTANGTTLVRRIAEAAVSLQAGPVVAVLGANSERIQAEISNLPLYYPINPNWAEGMASSLQVGLTALSDEPLDAFLVVLTDQPYVTTELLQQLITARHETGRGIVACRYGESGHLGVPALFDIRYQSEFMRLTGDVGARKLIRMYANDCAEIPFPLAAIDLDTWQDVDAWREAERDKQQTEK</sequence>
<dbReference type="SUPFAM" id="SSF53448">
    <property type="entry name" value="Nucleotide-diphospho-sugar transferases"/>
    <property type="match status" value="1"/>
</dbReference>
<dbReference type="Gene3D" id="3.90.550.10">
    <property type="entry name" value="Spore Coat Polysaccharide Biosynthesis Protein SpsA, Chain A"/>
    <property type="match status" value="1"/>
</dbReference>
<dbReference type="InterPro" id="IPR025877">
    <property type="entry name" value="MobA-like_NTP_Trfase"/>
</dbReference>
<feature type="domain" description="MobA-like NTP transferase" evidence="1">
    <location>
        <begin position="6"/>
        <end position="168"/>
    </location>
</feature>
<reference evidence="2 3" key="1">
    <citation type="journal article" date="2010" name="Stand. Genomic Sci.">
        <title>Complete genome sequence of Spirosoma linguale type strain (1).</title>
        <authorList>
            <person name="Lail K."/>
            <person name="Sikorski J."/>
            <person name="Saunders E."/>
            <person name="Lapidus A."/>
            <person name="Glavina Del Rio T."/>
            <person name="Copeland A."/>
            <person name="Tice H."/>
            <person name="Cheng J.-F."/>
            <person name="Lucas S."/>
            <person name="Nolan M."/>
            <person name="Bruce D."/>
            <person name="Goodwin L."/>
            <person name="Pitluck S."/>
            <person name="Ivanova N."/>
            <person name="Mavromatis K."/>
            <person name="Ovchinnikova G."/>
            <person name="Pati A."/>
            <person name="Chen A."/>
            <person name="Palaniappan K."/>
            <person name="Land M."/>
            <person name="Hauser L."/>
            <person name="Chang Y.-J."/>
            <person name="Jeffries C.D."/>
            <person name="Chain P."/>
            <person name="Brettin T."/>
            <person name="Detter J.C."/>
            <person name="Schuetze A."/>
            <person name="Rohde M."/>
            <person name="Tindall B.J."/>
            <person name="Goeker M."/>
            <person name="Bristow J."/>
            <person name="Eisen J.A."/>
            <person name="Markowitz V."/>
            <person name="Hugenholtz P."/>
            <person name="Kyrpides N.C."/>
            <person name="Klenk H.-P."/>
            <person name="Chen F."/>
        </authorList>
    </citation>
    <scope>NUCLEOTIDE SEQUENCE [LARGE SCALE GENOMIC DNA]</scope>
    <source>
        <strain evidence="3">ATCC 33905 / DSM 74 / LMG 10896 / Claus 1</strain>
    </source>
</reference>
<protein>
    <recommendedName>
        <fullName evidence="1">MobA-like NTP transferase domain-containing protein</fullName>
    </recommendedName>
</protein>
<dbReference type="HOGENOM" id="CLU_061980_2_2_10"/>
<dbReference type="KEGG" id="sli:Slin_5429"/>
<dbReference type="InterPro" id="IPR029044">
    <property type="entry name" value="Nucleotide-diphossugar_trans"/>
</dbReference>
<dbReference type="PANTHER" id="PTHR43777">
    <property type="entry name" value="MOLYBDENUM COFACTOR CYTIDYLYLTRANSFERASE"/>
    <property type="match status" value="1"/>
</dbReference>
<accession>D2QFT3</accession>
<dbReference type="CDD" id="cd04182">
    <property type="entry name" value="GT_2_like_f"/>
    <property type="match status" value="1"/>
</dbReference>
<dbReference type="GO" id="GO:0016779">
    <property type="term" value="F:nucleotidyltransferase activity"/>
    <property type="evidence" value="ECO:0007669"/>
    <property type="project" value="UniProtKB-ARBA"/>
</dbReference>
<name>D2QFT3_SPILD</name>
<evidence type="ECO:0000313" key="3">
    <source>
        <dbReference type="Proteomes" id="UP000002028"/>
    </source>
</evidence>
<dbReference type="Pfam" id="PF12804">
    <property type="entry name" value="NTP_transf_3"/>
    <property type="match status" value="1"/>
</dbReference>
<dbReference type="eggNOG" id="COG2068">
    <property type="taxonomic scope" value="Bacteria"/>
</dbReference>
<dbReference type="AlphaFoldDB" id="D2QFT3"/>
<evidence type="ECO:0000313" key="2">
    <source>
        <dbReference type="EMBL" id="ADB41396.1"/>
    </source>
</evidence>
<keyword evidence="3" id="KW-1185">Reference proteome</keyword>
<organism evidence="2 3">
    <name type="scientific">Spirosoma linguale (strain ATCC 33905 / DSM 74 / LMG 10896 / Claus 1)</name>
    <dbReference type="NCBI Taxonomy" id="504472"/>
    <lineage>
        <taxon>Bacteria</taxon>
        <taxon>Pseudomonadati</taxon>
        <taxon>Bacteroidota</taxon>
        <taxon>Cytophagia</taxon>
        <taxon>Cytophagales</taxon>
        <taxon>Cytophagaceae</taxon>
        <taxon>Spirosoma</taxon>
    </lineage>
</organism>
<gene>
    <name evidence="2" type="ordered locus">Slin_5429</name>
</gene>
<dbReference type="Proteomes" id="UP000002028">
    <property type="component" value="Chromosome"/>
</dbReference>
<dbReference type="RefSeq" id="WP_012929892.1">
    <property type="nucleotide sequence ID" value="NC_013730.1"/>
</dbReference>
<proteinExistence type="predicted"/>
<evidence type="ECO:0000259" key="1">
    <source>
        <dbReference type="Pfam" id="PF12804"/>
    </source>
</evidence>
<dbReference type="EMBL" id="CP001769">
    <property type="protein sequence ID" value="ADB41396.1"/>
    <property type="molecule type" value="Genomic_DNA"/>
</dbReference>
<dbReference type="STRING" id="504472.Slin_5429"/>
<dbReference type="PANTHER" id="PTHR43777:SF1">
    <property type="entry name" value="MOLYBDENUM COFACTOR CYTIDYLYLTRANSFERASE"/>
    <property type="match status" value="1"/>
</dbReference>